<dbReference type="InterPro" id="IPR002736">
    <property type="entry name" value="CitG"/>
</dbReference>
<gene>
    <name evidence="1" type="ORF">GTK09_12515</name>
</gene>
<evidence type="ECO:0000313" key="2">
    <source>
        <dbReference type="Proteomes" id="UP000469011"/>
    </source>
</evidence>
<dbReference type="RefSeq" id="WP_163463508.1">
    <property type="nucleotide sequence ID" value="NZ_JAAAMG010000009.1"/>
</dbReference>
<dbReference type="Pfam" id="PF01874">
    <property type="entry name" value="CitG"/>
    <property type="match status" value="1"/>
</dbReference>
<evidence type="ECO:0000313" key="1">
    <source>
        <dbReference type="EMBL" id="NDW05249.1"/>
    </source>
</evidence>
<dbReference type="AlphaFoldDB" id="A0A6N9T652"/>
<proteinExistence type="predicted"/>
<comment type="caution">
    <text evidence="1">The sequence shown here is derived from an EMBL/GenBank/DDBJ whole genome shotgun (WGS) entry which is preliminary data.</text>
</comment>
<protein>
    <submittedName>
        <fullName evidence="1">Triphosphoribosyl-dephospho-CoA synthase</fullName>
    </submittedName>
</protein>
<dbReference type="Gene3D" id="1.10.4200.10">
    <property type="entry name" value="Triphosphoribosyl-dephospho-CoA protein"/>
    <property type="match status" value="1"/>
</dbReference>
<reference evidence="1 2" key="1">
    <citation type="submission" date="2020-01" db="EMBL/GenBank/DDBJ databases">
        <title>Jiella pacifica sp. nov.</title>
        <authorList>
            <person name="Xue Z."/>
            <person name="Zhu S."/>
            <person name="Chen J."/>
            <person name="Yang J."/>
        </authorList>
    </citation>
    <scope>NUCLEOTIDE SEQUENCE [LARGE SCALE GENOMIC DNA]</scope>
    <source>
        <strain evidence="1 2">40Bstr34</strain>
    </source>
</reference>
<dbReference type="PANTHER" id="PTHR42280">
    <property type="entry name" value="CITG FAMILY PROTEIN"/>
    <property type="match status" value="1"/>
</dbReference>
<dbReference type="GO" id="GO:0046917">
    <property type="term" value="F:triphosphoribosyl-dephospho-CoA synthase activity"/>
    <property type="evidence" value="ECO:0007669"/>
    <property type="project" value="InterPro"/>
</dbReference>
<organism evidence="1 2">
    <name type="scientific">Jiella pacifica</name>
    <dbReference type="NCBI Taxonomy" id="2696469"/>
    <lineage>
        <taxon>Bacteria</taxon>
        <taxon>Pseudomonadati</taxon>
        <taxon>Pseudomonadota</taxon>
        <taxon>Alphaproteobacteria</taxon>
        <taxon>Hyphomicrobiales</taxon>
        <taxon>Aurantimonadaceae</taxon>
        <taxon>Jiella</taxon>
    </lineage>
</organism>
<name>A0A6N9T652_9HYPH</name>
<dbReference type="Proteomes" id="UP000469011">
    <property type="component" value="Unassembled WGS sequence"/>
</dbReference>
<dbReference type="PANTHER" id="PTHR42280:SF1">
    <property type="entry name" value="CITG FAMILY PROTEIN"/>
    <property type="match status" value="1"/>
</dbReference>
<dbReference type="EMBL" id="JAAAMG010000009">
    <property type="protein sequence ID" value="NDW05249.1"/>
    <property type="molecule type" value="Genomic_DNA"/>
</dbReference>
<keyword evidence="2" id="KW-1185">Reference proteome</keyword>
<accession>A0A6N9T652</accession>
<sequence length="295" mass="30430">MSLEPAAIEAAFLDACRTEVETLKPGNVHRFAPGHGMTVETFLDAAAAAAPMIARRGSSVGERVFAATKASFEAVGVNANLGIVLLCAPLAAAAETSGRGAPSSRTDRVGALRNGVARVLAHLDAADARETFAAIALASPGGLGTRADDDVRSAPSIGLVEAMAMAADVDLVARQYCNGFHDVFDIGLPAGDSAADEVASGLGDAAALAIYLAFASEFPDSHIARKYGMETAEACRKRFESFSNSLNGIADRQERLAAALAFDAALKREGRNPGTSADLTVATLLVRNLAEARAE</sequence>
<dbReference type="GO" id="GO:0005524">
    <property type="term" value="F:ATP binding"/>
    <property type="evidence" value="ECO:0007669"/>
    <property type="project" value="InterPro"/>
</dbReference>